<evidence type="ECO:0008006" key="4">
    <source>
        <dbReference type="Google" id="ProtNLM"/>
    </source>
</evidence>
<accession>A0A839ZGI4</accession>
<dbReference type="GO" id="GO:0042597">
    <property type="term" value="C:periplasmic space"/>
    <property type="evidence" value="ECO:0007669"/>
    <property type="project" value="InterPro"/>
</dbReference>
<evidence type="ECO:0000256" key="1">
    <source>
        <dbReference type="SAM" id="SignalP"/>
    </source>
</evidence>
<keyword evidence="3" id="KW-1185">Reference proteome</keyword>
<dbReference type="RefSeq" id="WP_183191986.1">
    <property type="nucleotide sequence ID" value="NZ_JACICD010000014.1"/>
</dbReference>
<evidence type="ECO:0000313" key="3">
    <source>
        <dbReference type="Proteomes" id="UP000533469"/>
    </source>
</evidence>
<dbReference type="AlphaFoldDB" id="A0A839ZGI4"/>
<protein>
    <recommendedName>
        <fullName evidence="4">LTXXQ motif family protein</fullName>
    </recommendedName>
</protein>
<dbReference type="Proteomes" id="UP000533469">
    <property type="component" value="Unassembled WGS sequence"/>
</dbReference>
<keyword evidence="1" id="KW-0732">Signal</keyword>
<feature type="signal peptide" evidence="1">
    <location>
        <begin position="1"/>
        <end position="22"/>
    </location>
</feature>
<dbReference type="Pfam" id="PF07813">
    <property type="entry name" value="LTXXQ"/>
    <property type="match status" value="1"/>
</dbReference>
<dbReference type="EMBL" id="JACICD010000014">
    <property type="protein sequence ID" value="MBB3773778.1"/>
    <property type="molecule type" value="Genomic_DNA"/>
</dbReference>
<dbReference type="InterPro" id="IPR012899">
    <property type="entry name" value="LTXXQ"/>
</dbReference>
<name>A0A839ZGI4_9HYPH</name>
<organism evidence="2 3">
    <name type="scientific">Ancylobacter tetraedralis</name>
    <dbReference type="NCBI Taxonomy" id="217068"/>
    <lineage>
        <taxon>Bacteria</taxon>
        <taxon>Pseudomonadati</taxon>
        <taxon>Pseudomonadota</taxon>
        <taxon>Alphaproteobacteria</taxon>
        <taxon>Hyphomicrobiales</taxon>
        <taxon>Xanthobacteraceae</taxon>
        <taxon>Ancylobacter</taxon>
    </lineage>
</organism>
<gene>
    <name evidence="2" type="ORF">FHS55_004422</name>
</gene>
<proteinExistence type="predicted"/>
<reference evidence="2 3" key="1">
    <citation type="submission" date="2020-08" db="EMBL/GenBank/DDBJ databases">
        <title>Genomic Encyclopedia of Type Strains, Phase IV (KMG-IV): sequencing the most valuable type-strain genomes for metagenomic binning, comparative biology and taxonomic classification.</title>
        <authorList>
            <person name="Goeker M."/>
        </authorList>
    </citation>
    <scope>NUCLEOTIDE SEQUENCE [LARGE SCALE GENOMIC DNA]</scope>
    <source>
        <strain evidence="2 3">DSM 5895</strain>
    </source>
</reference>
<comment type="caution">
    <text evidence="2">The sequence shown here is derived from an EMBL/GenBank/DDBJ whole genome shotgun (WGS) entry which is preliminary data.</text>
</comment>
<sequence>MKRTLAIALMGALVFAAPAARAQTAPPAGAPPEPPAIELYSAADAQAVLDARILALKTVMTLTPEQQTLWPPLEAAIRAVAKLSAQRREERAKAPPPTDFVDILDRIADAEAVRAHDLKSVTAALKPLVATLTPEQQRRIPAFLGLHEGAAGRPQPTADIWLFEEEN</sequence>
<evidence type="ECO:0000313" key="2">
    <source>
        <dbReference type="EMBL" id="MBB3773778.1"/>
    </source>
</evidence>
<feature type="chain" id="PRO_5032536713" description="LTXXQ motif family protein" evidence="1">
    <location>
        <begin position="23"/>
        <end position="167"/>
    </location>
</feature>